<feature type="transmembrane region" description="Helical" evidence="1">
    <location>
        <begin position="12"/>
        <end position="34"/>
    </location>
</feature>
<accession>N0BEU1</accession>
<dbReference type="AlphaFoldDB" id="N0BEU1"/>
<keyword evidence="1" id="KW-0812">Transmembrane</keyword>
<name>N0BEU1_9EURY</name>
<dbReference type="eggNOG" id="arCOG09323">
    <property type="taxonomic scope" value="Archaea"/>
</dbReference>
<evidence type="ECO:0000313" key="3">
    <source>
        <dbReference type="Proteomes" id="UP000013307"/>
    </source>
</evidence>
<protein>
    <submittedName>
        <fullName evidence="2">Uncharacterized protein</fullName>
    </submittedName>
</protein>
<sequence>MYGYTSRWDEETVIKWLAVGMVLAMIGMAVIPAVTVEPSKIGGGLLLAWNAGNDLLDDGQYSWQTYVNMALLAGGVVAFALAPPAGIAYWITAGTL</sequence>
<evidence type="ECO:0000256" key="1">
    <source>
        <dbReference type="SAM" id="Phobius"/>
    </source>
</evidence>
<dbReference type="GeneID" id="15393838"/>
<keyword evidence="1" id="KW-0472">Membrane</keyword>
<dbReference type="RefSeq" id="WP_015591755.1">
    <property type="nucleotide sequence ID" value="NC_021169.1"/>
</dbReference>
<evidence type="ECO:0000313" key="2">
    <source>
        <dbReference type="EMBL" id="AGK62159.1"/>
    </source>
</evidence>
<dbReference type="EMBL" id="CP005290">
    <property type="protein sequence ID" value="AGK62159.1"/>
    <property type="molecule type" value="Genomic_DNA"/>
</dbReference>
<dbReference type="KEGG" id="ast:Asulf_02206"/>
<reference evidence="2 3" key="1">
    <citation type="journal article" date="2013" name="Genome Announc.">
        <title>Complete Genome Sequence of the Thermophilic and Facultatively Chemolithoautotrophic Sulfate Reducer Archaeoglobus sulfaticallidus Strain PM70-1T.</title>
        <authorList>
            <person name="Stokke R."/>
            <person name="Hocking W.P."/>
            <person name="Steinsbu B.O."/>
            <person name="Steen I.H."/>
        </authorList>
    </citation>
    <scope>NUCLEOTIDE SEQUENCE [LARGE SCALE GENOMIC DNA]</scope>
    <source>
        <strain evidence="2">PM70-1</strain>
    </source>
</reference>
<dbReference type="Proteomes" id="UP000013307">
    <property type="component" value="Chromosome"/>
</dbReference>
<dbReference type="HOGENOM" id="CLU_2353075_0_0_2"/>
<keyword evidence="1" id="KW-1133">Transmembrane helix</keyword>
<feature type="transmembrane region" description="Helical" evidence="1">
    <location>
        <begin position="66"/>
        <end position="91"/>
    </location>
</feature>
<gene>
    <name evidence="2" type="ORF">Asulf_02206</name>
</gene>
<keyword evidence="3" id="KW-1185">Reference proteome</keyword>
<proteinExistence type="predicted"/>
<dbReference type="STRING" id="387631.Asulf_02206"/>
<organism evidence="2 3">
    <name type="scientific">Archaeoglobus sulfaticallidus PM70-1</name>
    <dbReference type="NCBI Taxonomy" id="387631"/>
    <lineage>
        <taxon>Archaea</taxon>
        <taxon>Methanobacteriati</taxon>
        <taxon>Methanobacteriota</taxon>
        <taxon>Archaeoglobi</taxon>
        <taxon>Archaeoglobales</taxon>
        <taxon>Archaeoglobaceae</taxon>
        <taxon>Archaeoglobus</taxon>
    </lineage>
</organism>